<gene>
    <name evidence="1" type="ORF">HNQ94_000139</name>
</gene>
<sequence>MWHEHLTDNKFISMIYTSVPPLNDVRIERIAISHEGDHVRIGFDMPFYADKPPRKWVERGYTTTFIEIDFSDIKEVGLKSNNNTYRGNIDIKTDSKGDFIVNITGEVEAQIKAGAGLIQTVSGY</sequence>
<dbReference type="Proteomes" id="UP000581688">
    <property type="component" value="Unassembled WGS sequence"/>
</dbReference>
<dbReference type="InterPro" id="IPR028957">
    <property type="entry name" value="Imm50"/>
</dbReference>
<dbReference type="AlphaFoldDB" id="A0A841Q2W4"/>
<accession>A0A841Q2W4</accession>
<dbReference type="RefSeq" id="WP_174496337.1">
    <property type="nucleotide sequence ID" value="NZ_CADDWK010000007.1"/>
</dbReference>
<dbReference type="EMBL" id="JACHGH010000001">
    <property type="protein sequence ID" value="MBB6451718.1"/>
    <property type="molecule type" value="Genomic_DNA"/>
</dbReference>
<protein>
    <recommendedName>
        <fullName evidence="3">Immunity protein 50</fullName>
    </recommendedName>
</protein>
<evidence type="ECO:0000313" key="1">
    <source>
        <dbReference type="EMBL" id="MBB6451718.1"/>
    </source>
</evidence>
<evidence type="ECO:0000313" key="2">
    <source>
        <dbReference type="Proteomes" id="UP000581688"/>
    </source>
</evidence>
<organism evidence="1 2">
    <name type="scientific">Salirhabdus euzebyi</name>
    <dbReference type="NCBI Taxonomy" id="394506"/>
    <lineage>
        <taxon>Bacteria</taxon>
        <taxon>Bacillati</taxon>
        <taxon>Bacillota</taxon>
        <taxon>Bacilli</taxon>
        <taxon>Bacillales</taxon>
        <taxon>Bacillaceae</taxon>
        <taxon>Salirhabdus</taxon>
    </lineage>
</organism>
<reference evidence="1 2" key="1">
    <citation type="submission" date="2020-08" db="EMBL/GenBank/DDBJ databases">
        <title>Genomic Encyclopedia of Type Strains, Phase IV (KMG-IV): sequencing the most valuable type-strain genomes for metagenomic binning, comparative biology and taxonomic classification.</title>
        <authorList>
            <person name="Goeker M."/>
        </authorList>
    </citation>
    <scope>NUCLEOTIDE SEQUENCE [LARGE SCALE GENOMIC DNA]</scope>
    <source>
        <strain evidence="1 2">DSM 19612</strain>
    </source>
</reference>
<evidence type="ECO:0008006" key="3">
    <source>
        <dbReference type="Google" id="ProtNLM"/>
    </source>
</evidence>
<proteinExistence type="predicted"/>
<dbReference type="Pfam" id="PF15594">
    <property type="entry name" value="Imm50"/>
    <property type="match status" value="1"/>
</dbReference>
<name>A0A841Q2W4_9BACI</name>
<comment type="caution">
    <text evidence="1">The sequence shown here is derived from an EMBL/GenBank/DDBJ whole genome shotgun (WGS) entry which is preliminary data.</text>
</comment>
<keyword evidence="2" id="KW-1185">Reference proteome</keyword>